<accession>A0A2W2AR79</accession>
<protein>
    <recommendedName>
        <fullName evidence="3">PqqD family protein</fullName>
    </recommendedName>
</protein>
<sequence length="140" mass="15136">MQYRPNEPDVVSEILDGEAVVIHLQSGTYYSLRDAALDVWQGLAAGWTADDIAACLADDAGVARESVAEPVADFVAQLVAEELVVPYATAGRDAARPFAPRGVFAAPQLQKFTDMQEMLLIDPIHEVTEAGWPIKNPKAE</sequence>
<reference evidence="2" key="1">
    <citation type="submission" date="2018-06" db="EMBL/GenBank/DDBJ databases">
        <title>Aestuariibacter litoralis strain KCTC 52945T.</title>
        <authorList>
            <person name="Li X."/>
            <person name="Salam N."/>
            <person name="Li J.-L."/>
            <person name="Chen Y.-M."/>
            <person name="Yang Z.-W."/>
            <person name="Zhang L.-Y."/>
            <person name="Han M.-X."/>
            <person name="Xiao M."/>
            <person name="Li W.-J."/>
        </authorList>
    </citation>
    <scope>NUCLEOTIDE SEQUENCE [LARGE SCALE GENOMIC DNA]</scope>
    <source>
        <strain evidence="2">KCTC 52945</strain>
    </source>
</reference>
<dbReference type="AlphaFoldDB" id="A0A2W2AR79"/>
<evidence type="ECO:0000313" key="1">
    <source>
        <dbReference type="EMBL" id="PZF76152.1"/>
    </source>
</evidence>
<dbReference type="RefSeq" id="WP_111198988.1">
    <property type="nucleotide sequence ID" value="NZ_QKVK01000006.1"/>
</dbReference>
<keyword evidence="2" id="KW-1185">Reference proteome</keyword>
<evidence type="ECO:0000313" key="2">
    <source>
        <dbReference type="Proteomes" id="UP000248795"/>
    </source>
</evidence>
<dbReference type="InterPro" id="IPR041881">
    <property type="entry name" value="PqqD_sf"/>
</dbReference>
<dbReference type="Pfam" id="PF05402">
    <property type="entry name" value="PqqD"/>
    <property type="match status" value="1"/>
</dbReference>
<dbReference type="Gene3D" id="1.10.10.1150">
    <property type="entry name" value="Coenzyme PQQ synthesis protein D (PqqD)"/>
    <property type="match status" value="1"/>
</dbReference>
<gene>
    <name evidence="1" type="ORF">DK847_13150</name>
</gene>
<evidence type="ECO:0008006" key="3">
    <source>
        <dbReference type="Google" id="ProtNLM"/>
    </source>
</evidence>
<dbReference type="EMBL" id="QKVK01000006">
    <property type="protein sequence ID" value="PZF76152.1"/>
    <property type="molecule type" value="Genomic_DNA"/>
</dbReference>
<proteinExistence type="predicted"/>
<comment type="caution">
    <text evidence="1">The sequence shown here is derived from an EMBL/GenBank/DDBJ whole genome shotgun (WGS) entry which is preliminary data.</text>
</comment>
<dbReference type="Proteomes" id="UP000248795">
    <property type="component" value="Unassembled WGS sequence"/>
</dbReference>
<dbReference type="InterPro" id="IPR008792">
    <property type="entry name" value="PQQD"/>
</dbReference>
<name>A0A2W2AR79_9HYPH</name>
<organism evidence="1 2">
    <name type="scientific">Aestuariivirga litoralis</name>
    <dbReference type="NCBI Taxonomy" id="2650924"/>
    <lineage>
        <taxon>Bacteria</taxon>
        <taxon>Pseudomonadati</taxon>
        <taxon>Pseudomonadota</taxon>
        <taxon>Alphaproteobacteria</taxon>
        <taxon>Hyphomicrobiales</taxon>
        <taxon>Aestuariivirgaceae</taxon>
        <taxon>Aestuariivirga</taxon>
    </lineage>
</organism>